<dbReference type="EMBL" id="MHCH01000032">
    <property type="protein sequence ID" value="OGY17139.1"/>
    <property type="molecule type" value="Genomic_DNA"/>
</dbReference>
<dbReference type="Proteomes" id="UP000177324">
    <property type="component" value="Unassembled WGS sequence"/>
</dbReference>
<dbReference type="AlphaFoldDB" id="A0A1G1VP16"/>
<reference evidence="2 3" key="1">
    <citation type="journal article" date="2016" name="Nat. Commun.">
        <title>Thousands of microbial genomes shed light on interconnected biogeochemical processes in an aquifer system.</title>
        <authorList>
            <person name="Anantharaman K."/>
            <person name="Brown C.T."/>
            <person name="Hug L.A."/>
            <person name="Sharon I."/>
            <person name="Castelle C.J."/>
            <person name="Probst A.J."/>
            <person name="Thomas B.C."/>
            <person name="Singh A."/>
            <person name="Wilkins M.J."/>
            <person name="Karaoz U."/>
            <person name="Brodie E.L."/>
            <person name="Williams K.H."/>
            <person name="Hubbard S.S."/>
            <person name="Banfield J.F."/>
        </authorList>
    </citation>
    <scope>NUCLEOTIDE SEQUENCE [LARGE SCALE GENOMIC DNA]</scope>
</reference>
<evidence type="ECO:0008006" key="4">
    <source>
        <dbReference type="Google" id="ProtNLM"/>
    </source>
</evidence>
<name>A0A1G1VP16_9BACT</name>
<proteinExistence type="predicted"/>
<accession>A0A1G1VP16</accession>
<gene>
    <name evidence="2" type="ORF">A2784_00240</name>
</gene>
<protein>
    <recommendedName>
        <fullName evidence="4">DUF5668 domain-containing protein</fullName>
    </recommendedName>
</protein>
<dbReference type="STRING" id="1797589.A2784_00240"/>
<keyword evidence="1" id="KW-1133">Transmembrane helix</keyword>
<keyword evidence="1" id="KW-0472">Membrane</keyword>
<keyword evidence="1" id="KW-0812">Transmembrane</keyword>
<feature type="transmembrane region" description="Helical" evidence="1">
    <location>
        <begin position="36"/>
        <end position="57"/>
    </location>
</feature>
<feature type="transmembrane region" description="Helical" evidence="1">
    <location>
        <begin position="78"/>
        <end position="98"/>
    </location>
</feature>
<evidence type="ECO:0000313" key="2">
    <source>
        <dbReference type="EMBL" id="OGY17139.1"/>
    </source>
</evidence>
<sequence>MRRVVLVLLWWMVVAGMVIMVDPEVIRDIPLPGSYGLFWLTFGLATWFSAALIWGNYRRATLTTIVVVGFLILRLIKLGYWLNGVLLLGLAVVIDSVFTKRV</sequence>
<comment type="caution">
    <text evidence="2">The sequence shown here is derived from an EMBL/GenBank/DDBJ whole genome shotgun (WGS) entry which is preliminary data.</text>
</comment>
<organism evidence="2 3">
    <name type="scientific">Candidatus Chisholmbacteria bacterium RIFCSPHIGHO2_01_FULL_48_12</name>
    <dbReference type="NCBI Taxonomy" id="1797589"/>
    <lineage>
        <taxon>Bacteria</taxon>
        <taxon>Candidatus Chisholmiibacteriota</taxon>
    </lineage>
</organism>
<evidence type="ECO:0000313" key="3">
    <source>
        <dbReference type="Proteomes" id="UP000177324"/>
    </source>
</evidence>
<evidence type="ECO:0000256" key="1">
    <source>
        <dbReference type="SAM" id="Phobius"/>
    </source>
</evidence>